<reference evidence="3 4" key="1">
    <citation type="submission" date="2015-04" db="EMBL/GenBank/DDBJ databases">
        <title>The draft genome sequence of Erythrobacter luteus KA37.</title>
        <authorList>
            <person name="Zhuang L."/>
            <person name="Liu Y."/>
            <person name="Shao Z."/>
        </authorList>
    </citation>
    <scope>NUCLEOTIDE SEQUENCE [LARGE SCALE GENOMIC DNA]</scope>
    <source>
        <strain evidence="3 4">KA37</strain>
    </source>
</reference>
<dbReference type="EMBL" id="LBHB01000001">
    <property type="protein sequence ID" value="KLE35285.1"/>
    <property type="molecule type" value="Genomic_DNA"/>
</dbReference>
<dbReference type="OrthoDB" id="7476630at2"/>
<evidence type="ECO:0000313" key="4">
    <source>
        <dbReference type="Proteomes" id="UP000053464"/>
    </source>
</evidence>
<organism evidence="3 4">
    <name type="scientific">Aurantiacibacter luteus</name>
    <dbReference type="NCBI Taxonomy" id="1581420"/>
    <lineage>
        <taxon>Bacteria</taxon>
        <taxon>Pseudomonadati</taxon>
        <taxon>Pseudomonadota</taxon>
        <taxon>Alphaproteobacteria</taxon>
        <taxon>Sphingomonadales</taxon>
        <taxon>Erythrobacteraceae</taxon>
        <taxon>Aurantiacibacter</taxon>
    </lineage>
</organism>
<feature type="region of interest" description="Disordered" evidence="1">
    <location>
        <begin position="1"/>
        <end position="28"/>
    </location>
</feature>
<accession>A0A0G9MX61</accession>
<feature type="domain" description="DUF6456" evidence="2">
    <location>
        <begin position="30"/>
        <end position="156"/>
    </location>
</feature>
<dbReference type="Pfam" id="PF20057">
    <property type="entry name" value="DUF6456"/>
    <property type="match status" value="1"/>
</dbReference>
<dbReference type="RefSeq" id="WP_047002687.1">
    <property type="nucleotide sequence ID" value="NZ_LBHB01000001.1"/>
</dbReference>
<feature type="compositionally biased region" description="Basic and acidic residues" evidence="1">
    <location>
        <begin position="15"/>
        <end position="26"/>
    </location>
</feature>
<dbReference type="InterPro" id="IPR045599">
    <property type="entry name" value="DUF6456"/>
</dbReference>
<protein>
    <recommendedName>
        <fullName evidence="2">DUF6456 domain-containing protein</fullName>
    </recommendedName>
</protein>
<keyword evidence="4" id="KW-1185">Reference proteome</keyword>
<sequence length="158" mass="17802">MQHRELVERQLTPEGPRRSGGVEKRSRSVTVNVAESPLGWLHAHGHLDARLYDAGERLRADYERAQLPQSVTMRWDPVRIKGTGERGLNPSERQIAARQRFDGAMKQAGRGLEDVLWRVVCAGETLPVAEKALAWPARSGKLVLRLALDRVADFYRIS</sequence>
<comment type="caution">
    <text evidence="3">The sequence shown here is derived from an EMBL/GenBank/DDBJ whole genome shotgun (WGS) entry which is preliminary data.</text>
</comment>
<gene>
    <name evidence="3" type="ORF">AAW00_02155</name>
</gene>
<evidence type="ECO:0000259" key="2">
    <source>
        <dbReference type="Pfam" id="PF20057"/>
    </source>
</evidence>
<dbReference type="AlphaFoldDB" id="A0A0G9MX61"/>
<evidence type="ECO:0000313" key="3">
    <source>
        <dbReference type="EMBL" id="KLE35285.1"/>
    </source>
</evidence>
<dbReference type="STRING" id="1581420.AAW00_02155"/>
<evidence type="ECO:0000256" key="1">
    <source>
        <dbReference type="SAM" id="MobiDB-lite"/>
    </source>
</evidence>
<proteinExistence type="predicted"/>
<name>A0A0G9MX61_9SPHN</name>
<dbReference type="Proteomes" id="UP000053464">
    <property type="component" value="Unassembled WGS sequence"/>
</dbReference>
<dbReference type="PATRIC" id="fig|1581420.6.peg.431"/>